<evidence type="ECO:0000313" key="3">
    <source>
        <dbReference type="EMBL" id="KKO72290.1"/>
    </source>
</evidence>
<dbReference type="AlphaFoldDB" id="A0A171KTS3"/>
<dbReference type="Pfam" id="PF01266">
    <property type="entry name" value="DAO"/>
    <property type="match status" value="1"/>
</dbReference>
<comment type="caution">
    <text evidence="3">The sequence shown here is derived from an EMBL/GenBank/DDBJ whole genome shotgun (WGS) entry which is preliminary data.</text>
</comment>
<dbReference type="Gene3D" id="3.50.50.60">
    <property type="entry name" value="FAD/NAD(P)-binding domain"/>
    <property type="match status" value="2"/>
</dbReference>
<dbReference type="OrthoDB" id="18526at2"/>
<evidence type="ECO:0000313" key="4">
    <source>
        <dbReference type="Proteomes" id="UP000078084"/>
    </source>
</evidence>
<dbReference type="GO" id="GO:0016491">
    <property type="term" value="F:oxidoreductase activity"/>
    <property type="evidence" value="ECO:0007669"/>
    <property type="project" value="UniProtKB-KW"/>
</dbReference>
<dbReference type="PANTHER" id="PTHR13847">
    <property type="entry name" value="SARCOSINE DEHYDROGENASE-RELATED"/>
    <property type="match status" value="1"/>
</dbReference>
<dbReference type="Gene3D" id="3.30.9.10">
    <property type="entry name" value="D-Amino Acid Oxidase, subunit A, domain 2"/>
    <property type="match status" value="1"/>
</dbReference>
<dbReference type="Proteomes" id="UP000078084">
    <property type="component" value="Unassembled WGS sequence"/>
</dbReference>
<name>A0A171KTS3_9BURK</name>
<evidence type="ECO:0000259" key="2">
    <source>
        <dbReference type="Pfam" id="PF01266"/>
    </source>
</evidence>
<keyword evidence="4" id="KW-1185">Reference proteome</keyword>
<dbReference type="SUPFAM" id="SSF51905">
    <property type="entry name" value="FAD/NAD(P)-binding domain"/>
    <property type="match status" value="1"/>
</dbReference>
<dbReference type="STRING" id="206506.AAV32_04025"/>
<proteinExistence type="predicted"/>
<reference evidence="3 4" key="1">
    <citation type="submission" date="2015-04" db="EMBL/GenBank/DDBJ databases">
        <title>Genome sequence of Kerstersia gyiorum CG1.</title>
        <authorList>
            <person name="Greninger A.L."/>
            <person name="Kozyreva V."/>
            <person name="Chaturvedi V."/>
        </authorList>
    </citation>
    <scope>NUCLEOTIDE SEQUENCE [LARGE SCALE GENOMIC DNA]</scope>
    <source>
        <strain evidence="3 4">CG1</strain>
    </source>
</reference>
<dbReference type="InterPro" id="IPR036188">
    <property type="entry name" value="FAD/NAD-bd_sf"/>
</dbReference>
<feature type="domain" description="FAD dependent oxidoreductase" evidence="2">
    <location>
        <begin position="13"/>
        <end position="407"/>
    </location>
</feature>
<dbReference type="GO" id="GO:0005737">
    <property type="term" value="C:cytoplasm"/>
    <property type="evidence" value="ECO:0007669"/>
    <property type="project" value="TreeGrafter"/>
</dbReference>
<organism evidence="3 4">
    <name type="scientific">Kerstersia gyiorum</name>
    <dbReference type="NCBI Taxonomy" id="206506"/>
    <lineage>
        <taxon>Bacteria</taxon>
        <taxon>Pseudomonadati</taxon>
        <taxon>Pseudomonadota</taxon>
        <taxon>Betaproteobacteria</taxon>
        <taxon>Burkholderiales</taxon>
        <taxon>Alcaligenaceae</taxon>
        <taxon>Kerstersia</taxon>
    </lineage>
</organism>
<dbReference type="RefSeq" id="WP_068367920.1">
    <property type="nucleotide sequence ID" value="NZ_CP033936.1"/>
</dbReference>
<accession>A0A171KTS3</accession>
<evidence type="ECO:0000256" key="1">
    <source>
        <dbReference type="ARBA" id="ARBA00023002"/>
    </source>
</evidence>
<keyword evidence="1" id="KW-0560">Oxidoreductase</keyword>
<dbReference type="PATRIC" id="fig|206506.3.peg.873"/>
<gene>
    <name evidence="3" type="ORF">AAV32_04025</name>
</gene>
<dbReference type="EMBL" id="LBNE01000002">
    <property type="protein sequence ID" value="KKO72290.1"/>
    <property type="molecule type" value="Genomic_DNA"/>
</dbReference>
<dbReference type="PANTHER" id="PTHR13847:SF289">
    <property type="entry name" value="GLYCINE OXIDASE"/>
    <property type="match status" value="1"/>
</dbReference>
<dbReference type="SUPFAM" id="SSF54373">
    <property type="entry name" value="FAD-linked reductases, C-terminal domain"/>
    <property type="match status" value="1"/>
</dbReference>
<protein>
    <submittedName>
        <fullName evidence="3">Amino acid dehydrogenase</fullName>
    </submittedName>
</protein>
<sequence length="426" mass="46481">MNQPSSSTRKGHDVLVLGAGIVGTSTALHLQQRGLSVCLVDWQQPGSGTSHGNAGLIERASVVPYSFPQSPLALLRYAANRQTDVHFQWRALPAMAGWLWRYWRESAPQPLERAAQDMLPLIERCVTEHDAFIQAASLQHLVRPQGWIDIYREPAAFAAAAADARAISSRYGLQADILDGQALAAREPAFLPQANMAGGIHWLDPWTVSAPGKLVQGYADLFCQRGGGLVHADARGLRENSAGWQLDTPNGTLQAAQAVIALGPDAPGLYRSLGYDLPLAHKRGYHLHFRPGPDTPAPQHPLCDSRAGFVLAPMEQGVRLTTGVELALPDAPPNRIQLDRAERIARRYWPLGTAVEAEPWMGRRPCTPDMRPIISAAPHHRGLWFNFGHAHHGLTLGPASGRLLAEMMTGEQTFTSPAPYSAHRFM</sequence>
<dbReference type="InterPro" id="IPR006076">
    <property type="entry name" value="FAD-dep_OxRdtase"/>
</dbReference>